<dbReference type="EMBL" id="CP025791">
    <property type="protein sequence ID" value="AUP79673.1"/>
    <property type="molecule type" value="Genomic_DNA"/>
</dbReference>
<dbReference type="AlphaFoldDB" id="A0A2K9PRH2"/>
<sequence>MLEKIKTYLLYGKHFCGIEQTIQDGEEKVFGTVLKKTKKELDIENAFEVSSNEMLASKLPKKQHVFLIVNNHHVLTKQLESSQPNLEKLVYNAFPNINLDDFYYEIVTQGNKYFVSICRKDYLDECIAKYKESGIAIINITLGNIVASSISRFINDNILLTSNASLSVENGIVTAIEKNEIELPEAYDINGLQVKNSYILSFSGALDSVLNHFQSISNFDDLKQALKTDYSQSRFFTQFLKIGLIVILSTLLINFFVFNHYFNAVNALQQTSQVNQATKQKLLKLDKEVSKSQKMVDDMLKSSSSKSSFYVNAIVHRLPQSILLTELNYQPLEKNIKKGKAIVLKDDTIIVSGESNNSESFSKWIADLETIDWIQNVEILSYEDTSKVISNFSVKLNLSHD</sequence>
<organism evidence="2 3">
    <name type="scientific">Flavivirga eckloniae</name>
    <dbReference type="NCBI Taxonomy" id="1803846"/>
    <lineage>
        <taxon>Bacteria</taxon>
        <taxon>Pseudomonadati</taxon>
        <taxon>Bacteroidota</taxon>
        <taxon>Flavobacteriia</taxon>
        <taxon>Flavobacteriales</taxon>
        <taxon>Flavobacteriaceae</taxon>
        <taxon>Flavivirga</taxon>
    </lineage>
</organism>
<evidence type="ECO:0000313" key="2">
    <source>
        <dbReference type="EMBL" id="AUP79673.1"/>
    </source>
</evidence>
<evidence type="ECO:0008006" key="4">
    <source>
        <dbReference type="Google" id="ProtNLM"/>
    </source>
</evidence>
<dbReference type="OrthoDB" id="1186626at2"/>
<dbReference type="Proteomes" id="UP000235826">
    <property type="component" value="Chromosome"/>
</dbReference>
<keyword evidence="1" id="KW-0812">Transmembrane</keyword>
<gene>
    <name evidence="2" type="ORF">C1H87_13535</name>
</gene>
<dbReference type="RefSeq" id="WP_102756326.1">
    <property type="nucleotide sequence ID" value="NZ_CP025791.1"/>
</dbReference>
<dbReference type="KEGG" id="fek:C1H87_13535"/>
<name>A0A2K9PRH2_9FLAO</name>
<feature type="transmembrane region" description="Helical" evidence="1">
    <location>
        <begin position="242"/>
        <end position="262"/>
    </location>
</feature>
<keyword evidence="3" id="KW-1185">Reference proteome</keyword>
<keyword evidence="1" id="KW-0472">Membrane</keyword>
<protein>
    <recommendedName>
        <fullName evidence="4">General secretion pathway protein</fullName>
    </recommendedName>
</protein>
<reference evidence="2 3" key="1">
    <citation type="submission" date="2018-01" db="EMBL/GenBank/DDBJ databases">
        <title>Complete genome sequence of Flavivirga eckloniae ECD14 isolated from seaweed Ecklonia cava.</title>
        <authorList>
            <person name="Lee J.H."/>
            <person name="Baik K.S."/>
            <person name="Seong C.N."/>
        </authorList>
    </citation>
    <scope>NUCLEOTIDE SEQUENCE [LARGE SCALE GENOMIC DNA]</scope>
    <source>
        <strain evidence="2 3">ECD14</strain>
    </source>
</reference>
<proteinExistence type="predicted"/>
<accession>A0A2K9PRH2</accession>
<keyword evidence="1" id="KW-1133">Transmembrane helix</keyword>
<evidence type="ECO:0000313" key="3">
    <source>
        <dbReference type="Proteomes" id="UP000235826"/>
    </source>
</evidence>
<evidence type="ECO:0000256" key="1">
    <source>
        <dbReference type="SAM" id="Phobius"/>
    </source>
</evidence>